<dbReference type="Pfam" id="PF20700">
    <property type="entry name" value="Mutator"/>
    <property type="match status" value="1"/>
</dbReference>
<gene>
    <name evidence="3" type="ORF">OTI717_LOCUS38444</name>
</gene>
<feature type="region of interest" description="Disordered" evidence="1">
    <location>
        <begin position="1"/>
        <end position="77"/>
    </location>
</feature>
<evidence type="ECO:0000313" key="3">
    <source>
        <dbReference type="EMBL" id="CAF4197707.1"/>
    </source>
</evidence>
<dbReference type="EMBL" id="CAJOAX010020938">
    <property type="protein sequence ID" value="CAF4197707.1"/>
    <property type="molecule type" value="Genomic_DNA"/>
</dbReference>
<comment type="caution">
    <text evidence="3">The sequence shown here is derived from an EMBL/GenBank/DDBJ whole genome shotgun (WGS) entry which is preliminary data.</text>
</comment>
<name>A0A820B6T5_9BILA</name>
<dbReference type="InterPro" id="IPR049012">
    <property type="entry name" value="Mutator_transp_dom"/>
</dbReference>
<sequence>MPTRKSYTRRHSKRTLVRCARQNVQPRPASSLQSNNTSTLQTATSDLSTSSKRSSLPSQQKITKRIKLDITPTSSNSNSNVPLDGYTIVQNPVLFSLMCQTNCRGCGNRWSGIMNIKKREGLFVILSFQCSSCKNTVTIETSPKVVASNRRDINVRSQIGGHLCGIRYAGLVKLMGAMNLPSPIQNETYSKWDKDLLPSVKSFSSRSMRKGVEEAIAAANDTDLIVSGDGFWQTR</sequence>
<evidence type="ECO:0000256" key="1">
    <source>
        <dbReference type="SAM" id="MobiDB-lite"/>
    </source>
</evidence>
<evidence type="ECO:0000259" key="2">
    <source>
        <dbReference type="Pfam" id="PF20700"/>
    </source>
</evidence>
<dbReference type="Proteomes" id="UP000663823">
    <property type="component" value="Unassembled WGS sequence"/>
</dbReference>
<feature type="domain" description="Mutator-like transposase" evidence="2">
    <location>
        <begin position="103"/>
        <end position="235"/>
    </location>
</feature>
<dbReference type="AlphaFoldDB" id="A0A820B6T5"/>
<feature type="compositionally biased region" description="Low complexity" evidence="1">
    <location>
        <begin position="44"/>
        <end position="61"/>
    </location>
</feature>
<feature type="compositionally biased region" description="Basic residues" evidence="1">
    <location>
        <begin position="1"/>
        <end position="16"/>
    </location>
</feature>
<feature type="compositionally biased region" description="Polar residues" evidence="1">
    <location>
        <begin position="22"/>
        <end position="43"/>
    </location>
</feature>
<accession>A0A820B6T5</accession>
<evidence type="ECO:0000313" key="4">
    <source>
        <dbReference type="Proteomes" id="UP000663823"/>
    </source>
</evidence>
<proteinExistence type="predicted"/>
<protein>
    <recommendedName>
        <fullName evidence="2">Mutator-like transposase domain-containing protein</fullName>
    </recommendedName>
</protein>
<organism evidence="3 4">
    <name type="scientific">Rotaria sordida</name>
    <dbReference type="NCBI Taxonomy" id="392033"/>
    <lineage>
        <taxon>Eukaryota</taxon>
        <taxon>Metazoa</taxon>
        <taxon>Spiralia</taxon>
        <taxon>Gnathifera</taxon>
        <taxon>Rotifera</taxon>
        <taxon>Eurotatoria</taxon>
        <taxon>Bdelloidea</taxon>
        <taxon>Philodinida</taxon>
        <taxon>Philodinidae</taxon>
        <taxon>Rotaria</taxon>
    </lineage>
</organism>
<reference evidence="3" key="1">
    <citation type="submission" date="2021-02" db="EMBL/GenBank/DDBJ databases">
        <authorList>
            <person name="Nowell W R."/>
        </authorList>
    </citation>
    <scope>NUCLEOTIDE SEQUENCE</scope>
</reference>